<dbReference type="AlphaFoldDB" id="A0A7I7SGL1"/>
<organism evidence="1 2">
    <name type="scientific">Mycolicibacillus koreensis</name>
    <dbReference type="NCBI Taxonomy" id="1069220"/>
    <lineage>
        <taxon>Bacteria</taxon>
        <taxon>Bacillati</taxon>
        <taxon>Actinomycetota</taxon>
        <taxon>Actinomycetes</taxon>
        <taxon>Mycobacteriales</taxon>
        <taxon>Mycobacteriaceae</taxon>
        <taxon>Mycolicibacillus</taxon>
    </lineage>
</organism>
<dbReference type="PROSITE" id="PS51257">
    <property type="entry name" value="PROKAR_LIPOPROTEIN"/>
    <property type="match status" value="1"/>
</dbReference>
<evidence type="ECO:0000313" key="1">
    <source>
        <dbReference type="EMBL" id="OSC33522.1"/>
    </source>
</evidence>
<gene>
    <name evidence="1" type="ORF">B8W67_10350</name>
</gene>
<evidence type="ECO:0000313" key="2">
    <source>
        <dbReference type="Proteomes" id="UP000193577"/>
    </source>
</evidence>
<comment type="caution">
    <text evidence="1">The sequence shown here is derived from an EMBL/GenBank/DDBJ whole genome shotgun (WGS) entry which is preliminary data.</text>
</comment>
<dbReference type="Proteomes" id="UP000193577">
    <property type="component" value="Unassembled WGS sequence"/>
</dbReference>
<keyword evidence="2" id="KW-1185">Reference proteome</keyword>
<reference evidence="1 2" key="1">
    <citation type="submission" date="2017-04" db="EMBL/GenBank/DDBJ databases">
        <title>The new phylogeny of genus Mycobacterium.</title>
        <authorList>
            <person name="Tortoli E."/>
            <person name="Trovato A."/>
            <person name="Cirillo D.M."/>
        </authorList>
    </citation>
    <scope>NUCLEOTIDE SEQUENCE [LARGE SCALE GENOMIC DNA]</scope>
    <source>
        <strain evidence="1 2">KCTC 19819</strain>
    </source>
</reference>
<name>A0A7I7SGL1_9MYCO</name>
<dbReference type="EMBL" id="NCXO01000020">
    <property type="protein sequence ID" value="OSC33522.1"/>
    <property type="molecule type" value="Genomic_DNA"/>
</dbReference>
<sequence length="352" mass="36612">MARILAVPIALVTIAGCAHDSSGGGGPPSMDPTANPSAFFAGRVETYGQYLTPREINERAVARAVQCIDPCGFVDSTTAEKSIPGVMGYGYGSGLGACTVFQDPGGERPASNVTIYLNYTAETAAAHDESEHNDTFNVDGITVTESAVGALCVETFSLGLASLPGAPKDPEMIAYFDAAFPLVVSSKRAGDPSCGQAKAMALAAAKIRAANLPLRDTHSPIPVPLLAEDPCAVFPELTGFTKAFDVVPDRCMFTGGGNTPVGLEFSSIEAHYVRHAPTSSIESHEGVLLYTGLEHPGCSPVYVVTGPPLEPVPIGPHAAGFEDAPLPDIEVRGGNCEQNKQIALVAAKKFTH</sequence>
<accession>A0A7I7SGL1</accession>
<protein>
    <submittedName>
        <fullName evidence="1">Uncharacterized protein</fullName>
    </submittedName>
</protein>
<proteinExistence type="predicted"/>